<gene>
    <name evidence="6" type="ORF">C7B77_16525</name>
</gene>
<evidence type="ECO:0000313" key="6">
    <source>
        <dbReference type="EMBL" id="PSB54971.1"/>
    </source>
</evidence>
<protein>
    <submittedName>
        <fullName evidence="6">LysR family transcriptional regulator</fullName>
    </submittedName>
</protein>
<evidence type="ECO:0000256" key="4">
    <source>
        <dbReference type="ARBA" id="ARBA00023163"/>
    </source>
</evidence>
<dbReference type="SUPFAM" id="SSF46785">
    <property type="entry name" value="Winged helix' DNA-binding domain"/>
    <property type="match status" value="1"/>
</dbReference>
<dbReference type="PANTHER" id="PTHR30419">
    <property type="entry name" value="HTH-TYPE TRANSCRIPTIONAL REGULATOR YBHD"/>
    <property type="match status" value="1"/>
</dbReference>
<evidence type="ECO:0000256" key="1">
    <source>
        <dbReference type="ARBA" id="ARBA00009437"/>
    </source>
</evidence>
<dbReference type="InterPro" id="IPR000847">
    <property type="entry name" value="LysR_HTH_N"/>
</dbReference>
<dbReference type="InterPro" id="IPR050950">
    <property type="entry name" value="HTH-type_LysR_regulators"/>
</dbReference>
<dbReference type="GO" id="GO:0003700">
    <property type="term" value="F:DNA-binding transcription factor activity"/>
    <property type="evidence" value="ECO:0007669"/>
    <property type="project" value="InterPro"/>
</dbReference>
<dbReference type="OrthoDB" id="9785745at2"/>
<dbReference type="PANTHER" id="PTHR30419:SF25">
    <property type="entry name" value="HTH-TYPE TRANSCRIPTIONAL REGULATOR YTLI"/>
    <property type="match status" value="1"/>
</dbReference>
<accession>A0A2T1GC69</accession>
<reference evidence="6 7" key="1">
    <citation type="submission" date="2018-03" db="EMBL/GenBank/DDBJ databases">
        <title>The ancient ancestry and fast evolution of plastids.</title>
        <authorList>
            <person name="Moore K.R."/>
            <person name="Magnabosco C."/>
            <person name="Momper L."/>
            <person name="Gold D.A."/>
            <person name="Bosak T."/>
            <person name="Fournier G.P."/>
        </authorList>
    </citation>
    <scope>NUCLEOTIDE SEQUENCE [LARGE SCALE GENOMIC DNA]</scope>
    <source>
        <strain evidence="6 7">CCALA 037</strain>
    </source>
</reference>
<dbReference type="Gene3D" id="1.10.10.10">
    <property type="entry name" value="Winged helix-like DNA-binding domain superfamily/Winged helix DNA-binding domain"/>
    <property type="match status" value="1"/>
</dbReference>
<dbReference type="Pfam" id="PF00126">
    <property type="entry name" value="HTH_1"/>
    <property type="match status" value="1"/>
</dbReference>
<dbReference type="EMBL" id="PVWO01000220">
    <property type="protein sequence ID" value="PSB54971.1"/>
    <property type="molecule type" value="Genomic_DNA"/>
</dbReference>
<comment type="similarity">
    <text evidence="1">Belongs to the LysR transcriptional regulatory family.</text>
</comment>
<organism evidence="6 7">
    <name type="scientific">Chamaesiphon polymorphus CCALA 037</name>
    <dbReference type="NCBI Taxonomy" id="2107692"/>
    <lineage>
        <taxon>Bacteria</taxon>
        <taxon>Bacillati</taxon>
        <taxon>Cyanobacteriota</taxon>
        <taxon>Cyanophyceae</taxon>
        <taxon>Gomontiellales</taxon>
        <taxon>Chamaesiphonaceae</taxon>
        <taxon>Chamaesiphon</taxon>
    </lineage>
</organism>
<dbReference type="PRINTS" id="PR00039">
    <property type="entry name" value="HTHLYSR"/>
</dbReference>
<dbReference type="GO" id="GO:0003677">
    <property type="term" value="F:DNA binding"/>
    <property type="evidence" value="ECO:0007669"/>
    <property type="project" value="UniProtKB-KW"/>
</dbReference>
<evidence type="ECO:0000256" key="2">
    <source>
        <dbReference type="ARBA" id="ARBA00023015"/>
    </source>
</evidence>
<dbReference type="Gene3D" id="3.40.190.10">
    <property type="entry name" value="Periplasmic binding protein-like II"/>
    <property type="match status" value="2"/>
</dbReference>
<keyword evidence="3" id="KW-0238">DNA-binding</keyword>
<dbReference type="RefSeq" id="WP_106307053.1">
    <property type="nucleotide sequence ID" value="NZ_PVWO01000220.1"/>
</dbReference>
<dbReference type="InterPro" id="IPR036388">
    <property type="entry name" value="WH-like_DNA-bd_sf"/>
</dbReference>
<proteinExistence type="inferred from homology"/>
<dbReference type="Pfam" id="PF03466">
    <property type="entry name" value="LysR_substrate"/>
    <property type="match status" value="1"/>
</dbReference>
<evidence type="ECO:0000259" key="5">
    <source>
        <dbReference type="PROSITE" id="PS50931"/>
    </source>
</evidence>
<feature type="domain" description="HTH lysR-type" evidence="5">
    <location>
        <begin position="1"/>
        <end position="58"/>
    </location>
</feature>
<dbReference type="CDD" id="cd05466">
    <property type="entry name" value="PBP2_LTTR_substrate"/>
    <property type="match status" value="1"/>
</dbReference>
<comment type="caution">
    <text evidence="6">The sequence shown here is derived from an EMBL/GenBank/DDBJ whole genome shotgun (WGS) entry which is preliminary data.</text>
</comment>
<dbReference type="SUPFAM" id="SSF53850">
    <property type="entry name" value="Periplasmic binding protein-like II"/>
    <property type="match status" value="1"/>
</dbReference>
<dbReference type="InterPro" id="IPR036390">
    <property type="entry name" value="WH_DNA-bd_sf"/>
</dbReference>
<dbReference type="FunFam" id="1.10.10.10:FF:000001">
    <property type="entry name" value="LysR family transcriptional regulator"/>
    <property type="match status" value="1"/>
</dbReference>
<dbReference type="PROSITE" id="PS50931">
    <property type="entry name" value="HTH_LYSR"/>
    <property type="match status" value="1"/>
</dbReference>
<keyword evidence="7" id="KW-1185">Reference proteome</keyword>
<dbReference type="GO" id="GO:0005829">
    <property type="term" value="C:cytosol"/>
    <property type="evidence" value="ECO:0007669"/>
    <property type="project" value="TreeGrafter"/>
</dbReference>
<evidence type="ECO:0000313" key="7">
    <source>
        <dbReference type="Proteomes" id="UP000238937"/>
    </source>
</evidence>
<dbReference type="InterPro" id="IPR005119">
    <property type="entry name" value="LysR_subst-bd"/>
</dbReference>
<keyword evidence="4" id="KW-0804">Transcription</keyword>
<evidence type="ECO:0000256" key="3">
    <source>
        <dbReference type="ARBA" id="ARBA00023125"/>
    </source>
</evidence>
<name>A0A2T1GC69_9CYAN</name>
<keyword evidence="2" id="KW-0805">Transcription regulation</keyword>
<sequence length="296" mass="31865">MEFRHLQTFQTIDREGSFLKAAEKLQYAQSTITLHIQQLEAELGVKLFARRGRRTELTVAGRTLAEHADLLLHQAANLQQTMTDLVAGEAGHLRIGSIEPVASVHLPAILARFCTQHPKVRLTLETGVTRSICAQVATGSLDLAICSPPAANLGLNFELLFHDPISLLIPANNPLASYDELPVSALVKERLILTEEHCPYRQILEQALLIHGINPFSGIEVMSLSALKQLVSHGVGIGAVPTAAIDPLPPNTLVRSISGLDLNLPVGIAIHPTASFPGSALHSLITDLQAKLSSIT</sequence>
<dbReference type="AlphaFoldDB" id="A0A2T1GC69"/>
<dbReference type="Proteomes" id="UP000238937">
    <property type="component" value="Unassembled WGS sequence"/>
</dbReference>